<sequence>MRRAAGARGGIITRPSGVRTTAFVMQPKHDNKIDVRFSDLPFGKAFVVNAIGALSVLVTRPKGRHVLYAFGEYMLKAAKIVSGPRAQPPAAVTRRLTDRTDNCFRLLDVRLSPSSRQTDGWPIALRRTAVFLSSPTCRCHEVRFLVLPAAIAHSIKQLLLVTSYHFDACAADTQRQCAVSEIMAR</sequence>
<name>A0A4C1X5D5_EUMVA</name>
<proteinExistence type="predicted"/>
<accession>A0A4C1X5D5</accession>
<evidence type="ECO:0000313" key="1">
    <source>
        <dbReference type="EMBL" id="GBP57415.1"/>
    </source>
</evidence>
<gene>
    <name evidence="1" type="ORF">EVAR_41308_1</name>
</gene>
<reference evidence="1 2" key="1">
    <citation type="journal article" date="2019" name="Commun. Biol.">
        <title>The bagworm genome reveals a unique fibroin gene that provides high tensile strength.</title>
        <authorList>
            <person name="Kono N."/>
            <person name="Nakamura H."/>
            <person name="Ohtoshi R."/>
            <person name="Tomita M."/>
            <person name="Numata K."/>
            <person name="Arakawa K."/>
        </authorList>
    </citation>
    <scope>NUCLEOTIDE SEQUENCE [LARGE SCALE GENOMIC DNA]</scope>
</reference>
<evidence type="ECO:0000313" key="2">
    <source>
        <dbReference type="Proteomes" id="UP000299102"/>
    </source>
</evidence>
<comment type="caution">
    <text evidence="1">The sequence shown here is derived from an EMBL/GenBank/DDBJ whole genome shotgun (WGS) entry which is preliminary data.</text>
</comment>
<dbReference type="AlphaFoldDB" id="A0A4C1X5D5"/>
<dbReference type="EMBL" id="BGZK01000716">
    <property type="protein sequence ID" value="GBP57415.1"/>
    <property type="molecule type" value="Genomic_DNA"/>
</dbReference>
<protein>
    <submittedName>
        <fullName evidence="1">Uncharacterized protein</fullName>
    </submittedName>
</protein>
<keyword evidence="2" id="KW-1185">Reference proteome</keyword>
<dbReference type="Proteomes" id="UP000299102">
    <property type="component" value="Unassembled WGS sequence"/>
</dbReference>
<organism evidence="1 2">
    <name type="scientific">Eumeta variegata</name>
    <name type="common">Bagworm moth</name>
    <name type="synonym">Eumeta japonica</name>
    <dbReference type="NCBI Taxonomy" id="151549"/>
    <lineage>
        <taxon>Eukaryota</taxon>
        <taxon>Metazoa</taxon>
        <taxon>Ecdysozoa</taxon>
        <taxon>Arthropoda</taxon>
        <taxon>Hexapoda</taxon>
        <taxon>Insecta</taxon>
        <taxon>Pterygota</taxon>
        <taxon>Neoptera</taxon>
        <taxon>Endopterygota</taxon>
        <taxon>Lepidoptera</taxon>
        <taxon>Glossata</taxon>
        <taxon>Ditrysia</taxon>
        <taxon>Tineoidea</taxon>
        <taxon>Psychidae</taxon>
        <taxon>Oiketicinae</taxon>
        <taxon>Eumeta</taxon>
    </lineage>
</organism>